<dbReference type="PANTHER" id="PTHR30329:SF21">
    <property type="entry name" value="LIPOPROTEIN YIAD-RELATED"/>
    <property type="match status" value="1"/>
</dbReference>
<comment type="subcellular location">
    <subcellularLocation>
        <location evidence="1">Cell outer membrane</location>
    </subcellularLocation>
</comment>
<dbReference type="PRINTS" id="PR01021">
    <property type="entry name" value="OMPADOMAIN"/>
</dbReference>
<dbReference type="AlphaFoldDB" id="A0A0F6H9L5"/>
<comment type="caution">
    <text evidence="8">The sequence shown here is derived from an EMBL/GenBank/DDBJ whole genome shotgun (WGS) entry which is preliminary data.</text>
</comment>
<dbReference type="InterPro" id="IPR006665">
    <property type="entry name" value="OmpA-like"/>
</dbReference>
<reference evidence="8 9" key="1">
    <citation type="submission" date="2012-09" db="EMBL/GenBank/DDBJ databases">
        <authorList>
            <person name="Harkins D.M."/>
            <person name="Durkin A.S."/>
            <person name="Brinkac L.M."/>
            <person name="Selengut J.D."/>
            <person name="Sanka R."/>
            <person name="DePew J."/>
            <person name="Purushe J."/>
            <person name="Chanthongthip A."/>
            <person name="Lattana O."/>
            <person name="Phetsouvanh R."/>
            <person name="Newton P.N."/>
            <person name="Vinetz J.M."/>
            <person name="Sutton G.G."/>
            <person name="Nelson W.C."/>
            <person name="Fouts D.E."/>
        </authorList>
    </citation>
    <scope>NUCLEOTIDE SEQUENCE [LARGE SCALE GENOMIC DNA]</scope>
    <source>
        <strain evidence="8 9">UI 12621</strain>
    </source>
</reference>
<name>A0A0F6H9L5_LEPIR</name>
<dbReference type="Pfam" id="PF00691">
    <property type="entry name" value="OmpA"/>
    <property type="match status" value="1"/>
</dbReference>
<evidence type="ECO:0000256" key="1">
    <source>
        <dbReference type="ARBA" id="ARBA00004442"/>
    </source>
</evidence>
<evidence type="ECO:0000256" key="2">
    <source>
        <dbReference type="ARBA" id="ARBA00023136"/>
    </source>
</evidence>
<feature type="transmembrane region" description="Helical" evidence="6">
    <location>
        <begin position="156"/>
        <end position="176"/>
    </location>
</feature>
<evidence type="ECO:0000256" key="6">
    <source>
        <dbReference type="SAM" id="Phobius"/>
    </source>
</evidence>
<feature type="region of interest" description="Disordered" evidence="5">
    <location>
        <begin position="200"/>
        <end position="228"/>
    </location>
</feature>
<evidence type="ECO:0000313" key="9">
    <source>
        <dbReference type="Proteomes" id="UP000006324"/>
    </source>
</evidence>
<dbReference type="GO" id="GO:0009279">
    <property type="term" value="C:cell outer membrane"/>
    <property type="evidence" value="ECO:0007669"/>
    <property type="project" value="UniProtKB-SubCell"/>
</dbReference>
<dbReference type="InterPro" id="IPR036737">
    <property type="entry name" value="OmpA-like_sf"/>
</dbReference>
<dbReference type="PROSITE" id="PS51123">
    <property type="entry name" value="OMPA_2"/>
    <property type="match status" value="1"/>
</dbReference>
<feature type="domain" description="OmpA-like" evidence="7">
    <location>
        <begin position="268"/>
        <end position="383"/>
    </location>
</feature>
<dbReference type="SUPFAM" id="SSF103088">
    <property type="entry name" value="OmpA-like"/>
    <property type="match status" value="1"/>
</dbReference>
<dbReference type="PANTHER" id="PTHR30329">
    <property type="entry name" value="STATOR ELEMENT OF FLAGELLAR MOTOR COMPLEX"/>
    <property type="match status" value="1"/>
</dbReference>
<dbReference type="InterPro" id="IPR006664">
    <property type="entry name" value="OMP_bac"/>
</dbReference>
<dbReference type="RefSeq" id="WP_002228689.1">
    <property type="nucleotide sequence ID" value="NZ_AHNQ02000027.1"/>
</dbReference>
<keyword evidence="6" id="KW-0812">Transmembrane</keyword>
<proteinExistence type="predicted"/>
<evidence type="ECO:0000256" key="3">
    <source>
        <dbReference type="ARBA" id="ARBA00023237"/>
    </source>
</evidence>
<dbReference type="Proteomes" id="UP000006324">
    <property type="component" value="Unassembled WGS sequence"/>
</dbReference>
<keyword evidence="2 4" id="KW-0472">Membrane</keyword>
<dbReference type="EMBL" id="AHNQ02000027">
    <property type="protein sequence ID" value="EKO24956.1"/>
    <property type="molecule type" value="Genomic_DNA"/>
</dbReference>
<protein>
    <submittedName>
        <fullName evidence="8">OmpA family protein</fullName>
    </submittedName>
</protein>
<gene>
    <name evidence="8" type="ORF">LEP1GSC104_0531</name>
</gene>
<evidence type="ECO:0000256" key="4">
    <source>
        <dbReference type="PROSITE-ProRule" id="PRU00473"/>
    </source>
</evidence>
<evidence type="ECO:0000256" key="5">
    <source>
        <dbReference type="SAM" id="MobiDB-lite"/>
    </source>
</evidence>
<organism evidence="8 9">
    <name type="scientific">Leptospira interrogans str. UI 12621</name>
    <dbReference type="NCBI Taxonomy" id="1049937"/>
    <lineage>
        <taxon>Bacteria</taxon>
        <taxon>Pseudomonadati</taxon>
        <taxon>Spirochaetota</taxon>
        <taxon>Spirochaetia</taxon>
        <taxon>Leptospirales</taxon>
        <taxon>Leptospiraceae</taxon>
        <taxon>Leptospira</taxon>
    </lineage>
</organism>
<feature type="compositionally biased region" description="Basic and acidic residues" evidence="5">
    <location>
        <begin position="200"/>
        <end position="216"/>
    </location>
</feature>
<dbReference type="Gene3D" id="3.30.1330.60">
    <property type="entry name" value="OmpA-like domain"/>
    <property type="match status" value="1"/>
</dbReference>
<dbReference type="CDD" id="cd07185">
    <property type="entry name" value="OmpA_C-like"/>
    <property type="match status" value="1"/>
</dbReference>
<keyword evidence="6" id="KW-1133">Transmembrane helix</keyword>
<dbReference type="PRINTS" id="PR01023">
    <property type="entry name" value="NAFLGMOTY"/>
</dbReference>
<keyword evidence="3" id="KW-0998">Cell outer membrane</keyword>
<evidence type="ECO:0000259" key="7">
    <source>
        <dbReference type="PROSITE" id="PS51123"/>
    </source>
</evidence>
<sequence>MAKKENYYITIKGRKYDRKLIQLAEEFTSGKRDGKISINDAKRLLKIVKDNNAYTDIEKHTIEYIRENYKFTEKSDEWFRSEIRKWAAKKVQEAKKKSDVESILVDDSEAPEINFPSSWGEDKTEVVEVTQTSTIGWRENSNFSSTTSHSKKNKKIIPTLIFLSGFLILVGLVYFFRTLFYKEDLEQVVKTNSEIVSNSKEKQSDVSIEKAESTKEVRKKNVRSKKEESEIPKNAFTILKPQTGKKLESKSLFSSLTNQNSTEEFSSNPQFREIESNVIRFEKNSIQIHKESRPSLNRLARWMKQDSSIRVKVIGHTSLEGSEDANQKVSLLRAQTVRNYIAGNGISKDRFEIIPKGASVPIGDNSKEEGKEMNRRVELRIYN</sequence>
<accession>A0A0F6H9L5</accession>
<evidence type="ECO:0000313" key="8">
    <source>
        <dbReference type="EMBL" id="EKO24956.1"/>
    </source>
</evidence>
<dbReference type="InterPro" id="IPR050330">
    <property type="entry name" value="Bact_OuterMem_StrucFunc"/>
</dbReference>